<sequence>MAMLALDDQHLDHDLATIRIKNLRLRTYIGIKDDEIRNRQDVVINAVIRYRADKALAFNHIEQALNYRTITKQVIAHVEDNRFQLLERMTREVLDLIMSFEQVLTAQVEIDKPMPCVSPTPCRLPCRIPGSRGEATESGSVMVTPGGWRATSIRLAWRSILTKRLEPGVDHGSLKENLKETQLYCPFAYIDGSWVAADSGEQIEVVNPATGDVVGSVPRLGRAETERAIAAADAALPAWKALTALERADALMKWHDLMLEHQQDLATIMTHEQGKPLKEAAGEIAYAASFLRWFAEQARRINGETVPAASSNQRIVVTKQPVGVVGAITPWNFPAAMITRKAGAALAAGCTFVVKPASQTPFSATALAMLAERAGIPRGVFNVVPGRASQIAAALTESPIVRKITFTGSTEVGRELMAQASRHVQKISLELGGNAPFIVFEDADLDAAVEGAMAAKFRNAGQTCVCTNRFLVQSSVVNAFCEKLAVAMNSELKVGDGTKEGVNIGPLIDEKAVEKVSEHVQDAVEHGAELLLGGHPHPLGGNFFTPTLITEANDGMKVAGEETFGPLAAVFPFEDEEDAVRMANDTEYGLASYFYSRDLGRVWRVADALEYGMVGINTGLISNAAAPFGGVKASGLGREGGHQGIEEFLETKYLCIDLGA</sequence>
<dbReference type="FunFam" id="3.40.605.10:FF:000005">
    <property type="entry name" value="Succinate-semialdehyde dehydrogenase I"/>
    <property type="match status" value="1"/>
</dbReference>
<dbReference type="PANTHER" id="PTHR43353:SF5">
    <property type="entry name" value="SUCCINATE-SEMIALDEHYDE DEHYDROGENASE, MITOCHONDRIAL"/>
    <property type="match status" value="1"/>
</dbReference>
<dbReference type="PATRIC" id="fig|2746.7.peg.1305"/>
<dbReference type="AlphaFoldDB" id="A0A1B8P3V0"/>
<dbReference type="GO" id="GO:0006760">
    <property type="term" value="P:folic acid-containing compound metabolic process"/>
    <property type="evidence" value="ECO:0007669"/>
    <property type="project" value="InterPro"/>
</dbReference>
<dbReference type="InterPro" id="IPR015590">
    <property type="entry name" value="Aldehyde_DH_dom"/>
</dbReference>
<comment type="caution">
    <text evidence="6">The sequence shown here is derived from an EMBL/GenBank/DDBJ whole genome shotgun (WGS) entry which is preliminary data.</text>
</comment>
<dbReference type="Proteomes" id="UP000092504">
    <property type="component" value="Unassembled WGS sequence"/>
</dbReference>
<dbReference type="InterPro" id="IPR016161">
    <property type="entry name" value="Ald_DH/histidinol_DH"/>
</dbReference>
<gene>
    <name evidence="6" type="primary">davD_4</name>
    <name evidence="6" type="ORF">A8U91_01264</name>
</gene>
<dbReference type="Gene3D" id="3.30.1130.10">
    <property type="match status" value="1"/>
</dbReference>
<dbReference type="InterPro" id="IPR010102">
    <property type="entry name" value="Succ_semiAld_DH"/>
</dbReference>
<dbReference type="GO" id="GO:0004777">
    <property type="term" value="F:succinate-semialdehyde dehydrogenase (NAD+) activity"/>
    <property type="evidence" value="ECO:0007669"/>
    <property type="project" value="TreeGrafter"/>
</dbReference>
<dbReference type="SMART" id="SM00905">
    <property type="entry name" value="FolB"/>
    <property type="match status" value="1"/>
</dbReference>
<dbReference type="SUPFAM" id="SSF53720">
    <property type="entry name" value="ALDH-like"/>
    <property type="match status" value="1"/>
</dbReference>
<dbReference type="GO" id="GO:0004150">
    <property type="term" value="F:dihydroneopterin aldolase activity"/>
    <property type="evidence" value="ECO:0007669"/>
    <property type="project" value="InterPro"/>
</dbReference>
<evidence type="ECO:0000256" key="1">
    <source>
        <dbReference type="ARBA" id="ARBA00009986"/>
    </source>
</evidence>
<dbReference type="Pfam" id="PF00171">
    <property type="entry name" value="Aldedh"/>
    <property type="match status" value="1"/>
</dbReference>
<dbReference type="Gene3D" id="3.40.309.10">
    <property type="entry name" value="Aldehyde Dehydrogenase, Chain A, domain 2"/>
    <property type="match status" value="1"/>
</dbReference>
<dbReference type="GO" id="GO:0102810">
    <property type="term" value="F:glutarate-semialdehyde dehydrogenase (NADP+) activity"/>
    <property type="evidence" value="ECO:0007669"/>
    <property type="project" value="UniProtKB-EC"/>
</dbReference>
<name>A0A1B8P3V0_HALEL</name>
<evidence type="ECO:0000313" key="6">
    <source>
        <dbReference type="EMBL" id="OBX36917.1"/>
    </source>
</evidence>
<evidence type="ECO:0000256" key="3">
    <source>
        <dbReference type="PROSITE-ProRule" id="PRU10007"/>
    </source>
</evidence>
<dbReference type="NCBIfam" id="TIGR01780">
    <property type="entry name" value="SSADH"/>
    <property type="match status" value="1"/>
</dbReference>
<dbReference type="Pfam" id="PF02152">
    <property type="entry name" value="FolB"/>
    <property type="match status" value="1"/>
</dbReference>
<proteinExistence type="inferred from homology"/>
<dbReference type="InterPro" id="IPR016163">
    <property type="entry name" value="Ald_DH_C"/>
</dbReference>
<dbReference type="EMBL" id="MAJD01000001">
    <property type="protein sequence ID" value="OBX36917.1"/>
    <property type="molecule type" value="Genomic_DNA"/>
</dbReference>
<dbReference type="SUPFAM" id="SSF55620">
    <property type="entry name" value="Tetrahydrobiopterin biosynthesis enzymes-like"/>
    <property type="match status" value="1"/>
</dbReference>
<feature type="active site" evidence="3">
    <location>
        <position position="430"/>
    </location>
</feature>
<evidence type="ECO:0000256" key="4">
    <source>
        <dbReference type="RuleBase" id="RU003345"/>
    </source>
</evidence>
<dbReference type="PROSITE" id="PS00687">
    <property type="entry name" value="ALDEHYDE_DEHYDR_GLU"/>
    <property type="match status" value="1"/>
</dbReference>
<dbReference type="InterPro" id="IPR016160">
    <property type="entry name" value="Ald_DH_CS_CYS"/>
</dbReference>
<dbReference type="FunFam" id="3.40.309.10:FF:000004">
    <property type="entry name" value="Succinate-semialdehyde dehydrogenase I"/>
    <property type="match status" value="1"/>
</dbReference>
<dbReference type="GO" id="GO:0005829">
    <property type="term" value="C:cytosol"/>
    <property type="evidence" value="ECO:0007669"/>
    <property type="project" value="TreeGrafter"/>
</dbReference>
<accession>A0A1B8P3V0</accession>
<protein>
    <submittedName>
        <fullName evidence="6">Glutarate-semialdehyde dehydrogenase DavD</fullName>
        <ecNumber evidence="6">1.2.1.20</ecNumber>
    </submittedName>
</protein>
<comment type="similarity">
    <text evidence="1 4">Belongs to the aldehyde dehydrogenase family.</text>
</comment>
<dbReference type="CDD" id="cd07103">
    <property type="entry name" value="ALDH_F5_SSADH_GabD"/>
    <property type="match status" value="1"/>
</dbReference>
<evidence type="ECO:0000313" key="7">
    <source>
        <dbReference type="Proteomes" id="UP000092504"/>
    </source>
</evidence>
<dbReference type="InterPro" id="IPR050740">
    <property type="entry name" value="Aldehyde_DH_Superfamily"/>
</dbReference>
<dbReference type="InterPro" id="IPR006157">
    <property type="entry name" value="FolB_dom"/>
</dbReference>
<dbReference type="NCBIfam" id="TIGR00526">
    <property type="entry name" value="folB_dom"/>
    <property type="match status" value="1"/>
</dbReference>
<dbReference type="NCBIfam" id="NF008418">
    <property type="entry name" value="PRK11245.1"/>
    <property type="match status" value="1"/>
</dbReference>
<dbReference type="PANTHER" id="PTHR43353">
    <property type="entry name" value="SUCCINATE-SEMIALDEHYDE DEHYDROGENASE, MITOCHONDRIAL"/>
    <property type="match status" value="1"/>
</dbReference>
<evidence type="ECO:0000259" key="5">
    <source>
        <dbReference type="SMART" id="SM00905"/>
    </source>
</evidence>
<dbReference type="PROSITE" id="PS00070">
    <property type="entry name" value="ALDEHYDE_DEHYDR_CYS"/>
    <property type="match status" value="1"/>
</dbReference>
<keyword evidence="2 4" id="KW-0560">Oxidoreductase</keyword>
<dbReference type="GO" id="GO:0009450">
    <property type="term" value="P:gamma-aminobutyric acid catabolic process"/>
    <property type="evidence" value="ECO:0007669"/>
    <property type="project" value="InterPro"/>
</dbReference>
<organism evidence="6 7">
    <name type="scientific">Halomonas elongata</name>
    <dbReference type="NCBI Taxonomy" id="2746"/>
    <lineage>
        <taxon>Bacteria</taxon>
        <taxon>Pseudomonadati</taxon>
        <taxon>Pseudomonadota</taxon>
        <taxon>Gammaproteobacteria</taxon>
        <taxon>Oceanospirillales</taxon>
        <taxon>Halomonadaceae</taxon>
        <taxon>Halomonas</taxon>
    </lineage>
</organism>
<dbReference type="InterPro" id="IPR016162">
    <property type="entry name" value="Ald_DH_N"/>
</dbReference>
<feature type="domain" description="Dihydroneopterin aldolase/epimerase" evidence="5">
    <location>
        <begin position="18"/>
        <end position="123"/>
    </location>
</feature>
<evidence type="ECO:0000256" key="2">
    <source>
        <dbReference type="ARBA" id="ARBA00023002"/>
    </source>
</evidence>
<dbReference type="Gene3D" id="3.40.605.10">
    <property type="entry name" value="Aldehyde Dehydrogenase, Chain A, domain 1"/>
    <property type="match status" value="1"/>
</dbReference>
<dbReference type="InterPro" id="IPR029510">
    <property type="entry name" value="Ald_DH_CS_GLU"/>
</dbReference>
<dbReference type="InterPro" id="IPR043133">
    <property type="entry name" value="GTP-CH-I_C/QueF"/>
</dbReference>
<reference evidence="6 7" key="1">
    <citation type="submission" date="2016-06" db="EMBL/GenBank/DDBJ databases">
        <title>Genome sequence of halotolerant plant growth promoting strain of Halomonas elongata HEK1 isolated from salterns of Rann of Kutch, Gujarat, India.</title>
        <authorList>
            <person name="Gaba S."/>
            <person name="Singh R.N."/>
            <person name="Abrol S."/>
            <person name="Kaushik R."/>
            <person name="Saxena A.K."/>
        </authorList>
    </citation>
    <scope>NUCLEOTIDE SEQUENCE [LARGE SCALE GENOMIC DNA]</scope>
    <source>
        <strain evidence="6 7">HEK1</strain>
    </source>
</reference>
<dbReference type="EC" id="1.2.1.20" evidence="6"/>